<evidence type="ECO:0000313" key="3">
    <source>
        <dbReference type="Proteomes" id="UP001498398"/>
    </source>
</evidence>
<dbReference type="InterPro" id="IPR053354">
    <property type="entry name" value="MGDG_epimerase"/>
</dbReference>
<dbReference type="Pfam" id="PF12796">
    <property type="entry name" value="Ank_2"/>
    <property type="match status" value="1"/>
</dbReference>
<evidence type="ECO:0000313" key="2">
    <source>
        <dbReference type="EMBL" id="KAK7436334.1"/>
    </source>
</evidence>
<proteinExistence type="predicted"/>
<organism evidence="2 3">
    <name type="scientific">Marasmiellus scandens</name>
    <dbReference type="NCBI Taxonomy" id="2682957"/>
    <lineage>
        <taxon>Eukaryota</taxon>
        <taxon>Fungi</taxon>
        <taxon>Dikarya</taxon>
        <taxon>Basidiomycota</taxon>
        <taxon>Agaricomycotina</taxon>
        <taxon>Agaricomycetes</taxon>
        <taxon>Agaricomycetidae</taxon>
        <taxon>Agaricales</taxon>
        <taxon>Marasmiineae</taxon>
        <taxon>Omphalotaceae</taxon>
        <taxon>Marasmiellus</taxon>
    </lineage>
</organism>
<keyword evidence="3" id="KW-1185">Reference proteome</keyword>
<dbReference type="PANTHER" id="PTHR43558">
    <property type="entry name" value="REDUCTASE, PUTATIVE (AFU_ORTHOLOGUE AFUA_3G10540)-RELATED"/>
    <property type="match status" value="1"/>
</dbReference>
<dbReference type="PROSITE" id="PS50297">
    <property type="entry name" value="ANK_REP_REGION"/>
    <property type="match status" value="1"/>
</dbReference>
<accession>A0ABR1IQ05</accession>
<reference evidence="2 3" key="1">
    <citation type="submission" date="2024-01" db="EMBL/GenBank/DDBJ databases">
        <title>A draft genome for the cacao thread blight pathogen Marasmiellus scandens.</title>
        <authorList>
            <person name="Baruah I.K."/>
            <person name="Leung J."/>
            <person name="Bukari Y."/>
            <person name="Amoako-Attah I."/>
            <person name="Meinhardt L.W."/>
            <person name="Bailey B.A."/>
            <person name="Cohen S.P."/>
        </authorList>
    </citation>
    <scope>NUCLEOTIDE SEQUENCE [LARGE SCALE GENOMIC DNA]</scope>
    <source>
        <strain evidence="2 3">GH-19</strain>
    </source>
</reference>
<evidence type="ECO:0008006" key="4">
    <source>
        <dbReference type="Google" id="ProtNLM"/>
    </source>
</evidence>
<dbReference type="InterPro" id="IPR002110">
    <property type="entry name" value="Ankyrin_rpt"/>
</dbReference>
<protein>
    <recommendedName>
        <fullName evidence="4">Ankyrin repeat protein</fullName>
    </recommendedName>
</protein>
<sequence length="662" mass="75154">MVQNFLHRISTLSQIPAVDRHSALHEILQFSIEDESKLRSMWAQDNLNPLLQNPYVGLIEVFEAPDRIRDICPRNVAQEGLMDKYVMALGATHRKKEGDTCMVDSMDEFIANWSIFTEGMFSKFQEWDNVIAAGGSVLACLMSLPSDELRLSERELREFYHVMAYPSSDIDIFLWGLTPQQAEEKIIAIYQAVLRAVPNQVICVRTANTVSFHSQHPYRSIQIVLRLYSSPAEVLAGFDIDAPCCAYDGKRVWASARAIIAMMRQCNTVDMTRRSPSYEFRLSKYAQRGFEIYIPSLERDKVDTTIYLGHIKRTHGLARLLVLESLRDRFNAWRMLYRLRKIYRNTSNDAAIVPEELEVNNYELPMLSIPYGPSWDANKIERLVKRADTALNFIRLHDPLNPEAEEQRPHRHPAFVSTSVKKCLEDRCTYDSCPTPIEEEDKKFVRGSVSFIQRDPGRQMISGSFHPIDNQEWTEQISVGTMTNFFREIIAGDRNGVKKLIEAEIMANTDTENTIINKLDRLGRTPLHIAILAKQNDIACDLIDTGAKIRSKMSDGRTALHCAAQMDLTQVIHKLMAKSEANSRGSNRDDVLDVNAAEQDLGFAPISFAIIFASLTTIDIIIAAGARLVDIVDPSRLIKCRAEIEGNHIIAREIACRLGVKF</sequence>
<dbReference type="EMBL" id="JBANRG010000095">
    <property type="protein sequence ID" value="KAK7436334.1"/>
    <property type="molecule type" value="Genomic_DNA"/>
</dbReference>
<dbReference type="Proteomes" id="UP001498398">
    <property type="component" value="Unassembled WGS sequence"/>
</dbReference>
<evidence type="ECO:0000256" key="1">
    <source>
        <dbReference type="PROSITE-ProRule" id="PRU00023"/>
    </source>
</evidence>
<dbReference type="InterPro" id="IPR036770">
    <property type="entry name" value="Ankyrin_rpt-contain_sf"/>
</dbReference>
<dbReference type="SUPFAM" id="SSF48403">
    <property type="entry name" value="Ankyrin repeat"/>
    <property type="match status" value="1"/>
</dbReference>
<feature type="repeat" description="ANK" evidence="1">
    <location>
        <begin position="522"/>
        <end position="554"/>
    </location>
</feature>
<dbReference type="SMART" id="SM00248">
    <property type="entry name" value="ANK"/>
    <property type="match status" value="3"/>
</dbReference>
<name>A0ABR1IQ05_9AGAR</name>
<keyword evidence="1" id="KW-0040">ANK repeat</keyword>
<dbReference type="PANTHER" id="PTHR43558:SF6">
    <property type="entry name" value="REDUCTASE, PUTATIVE (AFU_ORTHOLOGUE AFUA_3G10540)-RELATED"/>
    <property type="match status" value="1"/>
</dbReference>
<dbReference type="PROSITE" id="PS50088">
    <property type="entry name" value="ANK_REPEAT"/>
    <property type="match status" value="1"/>
</dbReference>
<comment type="caution">
    <text evidence="2">The sequence shown here is derived from an EMBL/GenBank/DDBJ whole genome shotgun (WGS) entry which is preliminary data.</text>
</comment>
<gene>
    <name evidence="2" type="ORF">VKT23_019181</name>
</gene>
<dbReference type="Gene3D" id="1.25.40.20">
    <property type="entry name" value="Ankyrin repeat-containing domain"/>
    <property type="match status" value="1"/>
</dbReference>